<feature type="domain" description="Cytosol aminopeptidase" evidence="10">
    <location>
        <begin position="383"/>
        <end position="390"/>
    </location>
</feature>
<evidence type="ECO:0000313" key="12">
    <source>
        <dbReference type="Proteomes" id="UP000315389"/>
    </source>
</evidence>
<dbReference type="EMBL" id="VFOS01000001">
    <property type="protein sequence ID" value="TQL64048.1"/>
    <property type="molecule type" value="Genomic_DNA"/>
</dbReference>
<evidence type="ECO:0000256" key="2">
    <source>
        <dbReference type="ARBA" id="ARBA00022438"/>
    </source>
</evidence>
<comment type="function">
    <text evidence="6">Presumably involved in the processing and regular turnover of intracellular proteins. Catalyzes the removal of unsubstituted N-terminal amino acids from various peptides.</text>
</comment>
<evidence type="ECO:0000256" key="1">
    <source>
        <dbReference type="ARBA" id="ARBA00009528"/>
    </source>
</evidence>
<dbReference type="PANTHER" id="PTHR11963:SF20">
    <property type="entry name" value="PEPTIDASE B"/>
    <property type="match status" value="1"/>
</dbReference>
<dbReference type="Gene3D" id="3.40.630.10">
    <property type="entry name" value="Zn peptidases"/>
    <property type="match status" value="1"/>
</dbReference>
<dbReference type="GO" id="GO:0030145">
    <property type="term" value="F:manganese ion binding"/>
    <property type="evidence" value="ECO:0007669"/>
    <property type="project" value="InterPro"/>
</dbReference>
<evidence type="ECO:0000256" key="4">
    <source>
        <dbReference type="ARBA" id="ARBA00022801"/>
    </source>
</evidence>
<dbReference type="Gene3D" id="3.40.220.10">
    <property type="entry name" value="Leucine Aminopeptidase, subunit E, domain 1"/>
    <property type="match status" value="1"/>
</dbReference>
<keyword evidence="3" id="KW-0645">Protease</keyword>
<comment type="caution">
    <text evidence="11">The sequence shown here is derived from an EMBL/GenBank/DDBJ whole genome shotgun (WGS) entry which is preliminary data.</text>
</comment>
<dbReference type="GO" id="GO:0006508">
    <property type="term" value="P:proteolysis"/>
    <property type="evidence" value="ECO:0007669"/>
    <property type="project" value="UniProtKB-KW"/>
</dbReference>
<evidence type="ECO:0000259" key="10">
    <source>
        <dbReference type="PROSITE" id="PS00631"/>
    </source>
</evidence>
<evidence type="ECO:0000256" key="9">
    <source>
        <dbReference type="SAM" id="MobiDB-lite"/>
    </source>
</evidence>
<protein>
    <recommendedName>
        <fullName evidence="7">Probable cytosol aminopeptidase</fullName>
    </recommendedName>
    <alternativeName>
        <fullName evidence="8">Leucine aminopeptidase</fullName>
    </alternativeName>
    <alternativeName>
        <fullName evidence="5">Leucyl aminopeptidase</fullName>
    </alternativeName>
</protein>
<keyword evidence="2 11" id="KW-0031">Aminopeptidase</keyword>
<dbReference type="InterPro" id="IPR043472">
    <property type="entry name" value="Macro_dom-like"/>
</dbReference>
<feature type="region of interest" description="Disordered" evidence="9">
    <location>
        <begin position="1"/>
        <end position="20"/>
    </location>
</feature>
<evidence type="ECO:0000256" key="3">
    <source>
        <dbReference type="ARBA" id="ARBA00022670"/>
    </source>
</evidence>
<dbReference type="SUPFAM" id="SSF53187">
    <property type="entry name" value="Zn-dependent exopeptidases"/>
    <property type="match status" value="1"/>
</dbReference>
<name>A0A542ZUL3_RARFA</name>
<dbReference type="Proteomes" id="UP000315389">
    <property type="component" value="Unassembled WGS sequence"/>
</dbReference>
<dbReference type="InterPro" id="IPR000819">
    <property type="entry name" value="Peptidase_M17_C"/>
</dbReference>
<keyword evidence="12" id="KW-1185">Reference proteome</keyword>
<dbReference type="CDD" id="cd00433">
    <property type="entry name" value="Peptidase_M17"/>
    <property type="match status" value="1"/>
</dbReference>
<dbReference type="GO" id="GO:0005737">
    <property type="term" value="C:cytoplasm"/>
    <property type="evidence" value="ECO:0007669"/>
    <property type="project" value="InterPro"/>
</dbReference>
<evidence type="ECO:0000256" key="8">
    <source>
        <dbReference type="ARBA" id="ARBA00050061"/>
    </source>
</evidence>
<sequence length="535" mass="55665">MTETGPSGAENPRGPELRFEVPGETVAAWSPPRDPSAGALAIAVRPPGGDEVVRPGPGAIDAALRYGIDLSDLAERYRVTGRAGEVTVIELPRLHERSRRSLPWDGLPATVVFLGVGDLTGDCLRSAGEALWPVIRSHEVTGVDLGASLTSQAVDAFVTGVMSASYVRPRYGKKPDDDGLVLEAVIQFLGASQSAGELSATARFAAQLGRAAQMARELTDVPSNIKSPSWLAARCVELAEREGMSASVYDEAWLRSQGFGGLLAVGRGAETPPCFVTLTYEPDATAGGLSFGAELPHYVIVGKGITFDTGGLAIKPREPMALMKTDMAGAAAAIGAIAAIARLNVSLRVTVVLPIAENSFSGAAYRAGDIVTMADGTTVEITNTDAEGRLALADAIAWARTTLSPDAIIDVATLTGAARLALGTRTAAFYSTSDALAELCSDSAASGGENVWRLPLPAAYRSAIDSRIADLRQTAIEGQHAGSIMAALFLERFAGEADWLHLDIAGTARGSSPRQGATGFGVQTLARLLVAAADR</sequence>
<gene>
    <name evidence="11" type="ORF">FB461_0533</name>
</gene>
<dbReference type="PANTHER" id="PTHR11963">
    <property type="entry name" value="LEUCINE AMINOPEPTIDASE-RELATED"/>
    <property type="match status" value="1"/>
</dbReference>
<keyword evidence="4" id="KW-0378">Hydrolase</keyword>
<evidence type="ECO:0000256" key="6">
    <source>
        <dbReference type="ARBA" id="ARBA00049972"/>
    </source>
</evidence>
<dbReference type="AlphaFoldDB" id="A0A542ZUL3"/>
<dbReference type="OrthoDB" id="9809354at2"/>
<dbReference type="RefSeq" id="WP_142118695.1">
    <property type="nucleotide sequence ID" value="NZ_BAAASV010000003.1"/>
</dbReference>
<evidence type="ECO:0000256" key="7">
    <source>
        <dbReference type="ARBA" id="ARBA00050021"/>
    </source>
</evidence>
<comment type="similarity">
    <text evidence="1">Belongs to the peptidase M17 family.</text>
</comment>
<evidence type="ECO:0000256" key="5">
    <source>
        <dbReference type="ARBA" id="ARBA00033172"/>
    </source>
</evidence>
<evidence type="ECO:0000313" key="11">
    <source>
        <dbReference type="EMBL" id="TQL64048.1"/>
    </source>
</evidence>
<dbReference type="GO" id="GO:0070006">
    <property type="term" value="F:metalloaminopeptidase activity"/>
    <property type="evidence" value="ECO:0007669"/>
    <property type="project" value="InterPro"/>
</dbReference>
<dbReference type="PRINTS" id="PR00481">
    <property type="entry name" value="LAMNOPPTDASE"/>
</dbReference>
<organism evidence="11 12">
    <name type="scientific">Rarobacter faecitabidus</name>
    <dbReference type="NCBI Taxonomy" id="13243"/>
    <lineage>
        <taxon>Bacteria</taxon>
        <taxon>Bacillati</taxon>
        <taxon>Actinomycetota</taxon>
        <taxon>Actinomycetes</taxon>
        <taxon>Micrococcales</taxon>
        <taxon>Rarobacteraceae</taxon>
        <taxon>Rarobacter</taxon>
    </lineage>
</organism>
<reference evidence="11 12" key="1">
    <citation type="submission" date="2019-06" db="EMBL/GenBank/DDBJ databases">
        <title>Sequencing the genomes of 1000 actinobacteria strains.</title>
        <authorList>
            <person name="Klenk H.-P."/>
        </authorList>
    </citation>
    <scope>NUCLEOTIDE SEQUENCE [LARGE SCALE GENOMIC DNA]</scope>
    <source>
        <strain evidence="11 12">DSM 4813</strain>
    </source>
</reference>
<accession>A0A542ZUL3</accession>
<dbReference type="InterPro" id="IPR011356">
    <property type="entry name" value="Leucine_aapep/pepB"/>
</dbReference>
<proteinExistence type="inferred from homology"/>
<dbReference type="Pfam" id="PF00883">
    <property type="entry name" value="Peptidase_M17"/>
    <property type="match status" value="1"/>
</dbReference>
<dbReference type="PROSITE" id="PS00631">
    <property type="entry name" value="CYTOSOL_AP"/>
    <property type="match status" value="1"/>
</dbReference>